<dbReference type="CDD" id="cd00082">
    <property type="entry name" value="HisKA"/>
    <property type="match status" value="1"/>
</dbReference>
<dbReference type="InterPro" id="IPR005467">
    <property type="entry name" value="His_kinase_dom"/>
</dbReference>
<gene>
    <name evidence="9" type="ORF">DPF_2591</name>
</gene>
<dbReference type="Gene3D" id="1.10.287.130">
    <property type="match status" value="1"/>
</dbReference>
<dbReference type="OrthoDB" id="9813024at2"/>
<dbReference type="Pfam" id="PF00512">
    <property type="entry name" value="HisKA"/>
    <property type="match status" value="1"/>
</dbReference>
<dbReference type="InterPro" id="IPR036890">
    <property type="entry name" value="HATPase_C_sf"/>
</dbReference>
<dbReference type="CDD" id="cd00156">
    <property type="entry name" value="REC"/>
    <property type="match status" value="1"/>
</dbReference>
<name>A0A194AKT8_9BACT</name>
<keyword evidence="10" id="KW-1185">Reference proteome</keyword>
<dbReference type="SMART" id="SM00091">
    <property type="entry name" value="PAS"/>
    <property type="match status" value="2"/>
</dbReference>
<dbReference type="PANTHER" id="PTHR43065">
    <property type="entry name" value="SENSOR HISTIDINE KINASE"/>
    <property type="match status" value="1"/>
</dbReference>
<keyword evidence="3 4" id="KW-0597">Phosphoprotein</keyword>
<sequence>MISVCYSYFLISKEKNHYIAQINEEADFFADKLALSLWKYDVTSMNYLGNMAMGLGHVQSISIFDESSTLLSSHENVQGRDHITLHRDISYQGHQVGSLDVTFAPFDAGPIWVRTMLAAGGLLVPILVLSVLVVMFIVHHYLSLPLNELLAYIQSVSEGHYGRVLSLKGGLEMVSIGRSMQNLSRELQCREERLHEQERELKENLLKYKTLFSTIPMGIVVTDPQGKILELNPHYEKIFGIARNEHVPRAKADKRLEVLRSDGTPVPPEECTEVKALRENRIIAGRDVMHRDANGNIFWLDVTAAPIPLEDYGVVVVISDVTERKILEEDLQAYKYMVSSSNDLMLLIDADHRYRIVNDTFAAYRKRDVLDFIGIRVQDVNKRFDHEGITDKDIDRCLQGESFRCQSWIEYPDKGKRYMDISFQPYTDRETIRGVVVEGRDITDVMQEREEREKLRKQLVQAQKMESIGTLAGGIAHDFNNILASILGYAELSLHSVEPGSNLEKYLNMVYSAAIRAKDLVSQILVFARKSDEELRPIRVASLAKEVLKLIRSSVPSTIEIRSRITSDFLVKGDATRIHQVLMNLLTNAYQAMEDDGGIMEMNLSDEHLAEDAAASRGLRPGDYVRITVSDTGQGIPPEIMDNIFEPYFTTKKQGGGTGMGLALTHSIVKNHGGTVEVQSRQGQGTVFTVFLPAMETRVAEKSSKPVPLEGGSERILFVDDEPAITTMVRDFLEKLGYTIMVTNSSLEALNMFTSRPEAFDLVISDVTMPEMTGDKLIRRLLEIRPDIPVILCTGYSSKVLGKSVSELGARALMNKPFVNADLAGTIRKVLDEHGSSRG</sequence>
<dbReference type="InterPro" id="IPR003594">
    <property type="entry name" value="HATPase_dom"/>
</dbReference>
<dbReference type="SMART" id="SM00388">
    <property type="entry name" value="HisKA"/>
    <property type="match status" value="1"/>
</dbReference>
<keyword evidence="5" id="KW-0812">Transmembrane</keyword>
<dbReference type="Gene3D" id="3.30.450.20">
    <property type="entry name" value="PAS domain"/>
    <property type="match status" value="2"/>
</dbReference>
<protein>
    <recommendedName>
        <fullName evidence="2">histidine kinase</fullName>
        <ecNumber evidence="2">2.7.13.3</ecNumber>
    </recommendedName>
</protein>
<dbReference type="RefSeq" id="WP_069860084.1">
    <property type="nucleotide sequence ID" value="NZ_BDFE01000020.1"/>
</dbReference>
<keyword evidence="5" id="KW-1133">Transmembrane helix</keyword>
<evidence type="ECO:0000259" key="8">
    <source>
        <dbReference type="PROSITE" id="PS50112"/>
    </source>
</evidence>
<dbReference type="PROSITE" id="PS50110">
    <property type="entry name" value="RESPONSE_REGULATORY"/>
    <property type="match status" value="1"/>
</dbReference>
<evidence type="ECO:0000259" key="6">
    <source>
        <dbReference type="PROSITE" id="PS50109"/>
    </source>
</evidence>
<dbReference type="SUPFAM" id="SSF55785">
    <property type="entry name" value="PYP-like sensor domain (PAS domain)"/>
    <property type="match status" value="2"/>
</dbReference>
<dbReference type="SUPFAM" id="SSF52172">
    <property type="entry name" value="CheY-like"/>
    <property type="match status" value="1"/>
</dbReference>
<dbReference type="SMART" id="SM00387">
    <property type="entry name" value="HATPase_c"/>
    <property type="match status" value="1"/>
</dbReference>
<dbReference type="Pfam" id="PF08448">
    <property type="entry name" value="PAS_4"/>
    <property type="match status" value="2"/>
</dbReference>
<dbReference type="InterPro" id="IPR013656">
    <property type="entry name" value="PAS_4"/>
</dbReference>
<proteinExistence type="predicted"/>
<dbReference type="PRINTS" id="PR00344">
    <property type="entry name" value="BCTRLSENSOR"/>
</dbReference>
<comment type="catalytic activity">
    <reaction evidence="1">
        <text>ATP + protein L-histidine = ADP + protein N-phospho-L-histidine.</text>
        <dbReference type="EC" id="2.7.13.3"/>
    </reaction>
</comment>
<evidence type="ECO:0000313" key="9">
    <source>
        <dbReference type="EMBL" id="GAU09855.1"/>
    </source>
</evidence>
<dbReference type="PROSITE" id="PS50112">
    <property type="entry name" value="PAS"/>
    <property type="match status" value="1"/>
</dbReference>
<dbReference type="SUPFAM" id="SSF55874">
    <property type="entry name" value="ATPase domain of HSP90 chaperone/DNA topoisomerase II/histidine kinase"/>
    <property type="match status" value="1"/>
</dbReference>
<dbReference type="Gene3D" id="3.30.565.10">
    <property type="entry name" value="Histidine kinase-like ATPase, C-terminal domain"/>
    <property type="match status" value="1"/>
</dbReference>
<dbReference type="SUPFAM" id="SSF47384">
    <property type="entry name" value="Homodimeric domain of signal transducing histidine kinase"/>
    <property type="match status" value="1"/>
</dbReference>
<dbReference type="EC" id="2.7.13.3" evidence="2"/>
<dbReference type="Proteomes" id="UP000095200">
    <property type="component" value="Unassembled WGS sequence"/>
</dbReference>
<feature type="domain" description="PAS" evidence="8">
    <location>
        <begin position="204"/>
        <end position="245"/>
    </location>
</feature>
<dbReference type="STRING" id="1592317.DPF_2591"/>
<keyword evidence="5" id="KW-0472">Membrane</keyword>
<dbReference type="PROSITE" id="PS50109">
    <property type="entry name" value="HIS_KIN"/>
    <property type="match status" value="1"/>
</dbReference>
<comment type="caution">
    <text evidence="9">The sequence shown here is derived from an EMBL/GenBank/DDBJ whole genome shotgun (WGS) entry which is preliminary data.</text>
</comment>
<evidence type="ECO:0000256" key="2">
    <source>
        <dbReference type="ARBA" id="ARBA00012438"/>
    </source>
</evidence>
<dbReference type="PANTHER" id="PTHR43065:SF42">
    <property type="entry name" value="TWO-COMPONENT SENSOR PPRA"/>
    <property type="match status" value="1"/>
</dbReference>
<evidence type="ECO:0000259" key="7">
    <source>
        <dbReference type="PROSITE" id="PS50110"/>
    </source>
</evidence>
<reference evidence="10" key="1">
    <citation type="submission" date="2016-06" db="EMBL/GenBank/DDBJ databases">
        <title>Draft genome sequence of Desulfoplanes formicivorans strain Pf12B.</title>
        <authorList>
            <person name="Watanabe M."/>
            <person name="Kojima H."/>
            <person name="Fukui M."/>
        </authorList>
    </citation>
    <scope>NUCLEOTIDE SEQUENCE [LARGE SCALE GENOMIC DNA]</scope>
    <source>
        <strain evidence="10">Pf12B</strain>
    </source>
</reference>
<feature type="domain" description="Response regulatory" evidence="7">
    <location>
        <begin position="715"/>
        <end position="831"/>
    </location>
</feature>
<dbReference type="InterPro" id="IPR035965">
    <property type="entry name" value="PAS-like_dom_sf"/>
</dbReference>
<dbReference type="CDD" id="cd00130">
    <property type="entry name" value="PAS"/>
    <property type="match status" value="2"/>
</dbReference>
<dbReference type="InterPro" id="IPR000014">
    <property type="entry name" value="PAS"/>
</dbReference>
<dbReference type="Pfam" id="PF00072">
    <property type="entry name" value="Response_reg"/>
    <property type="match status" value="1"/>
</dbReference>
<dbReference type="NCBIfam" id="TIGR00229">
    <property type="entry name" value="sensory_box"/>
    <property type="match status" value="1"/>
</dbReference>
<dbReference type="InterPro" id="IPR003661">
    <property type="entry name" value="HisK_dim/P_dom"/>
</dbReference>
<evidence type="ECO:0000256" key="5">
    <source>
        <dbReference type="SAM" id="Phobius"/>
    </source>
</evidence>
<evidence type="ECO:0000313" key="10">
    <source>
        <dbReference type="Proteomes" id="UP000095200"/>
    </source>
</evidence>
<dbReference type="InterPro" id="IPR011006">
    <property type="entry name" value="CheY-like_superfamily"/>
</dbReference>
<dbReference type="SMART" id="SM00448">
    <property type="entry name" value="REC"/>
    <property type="match status" value="1"/>
</dbReference>
<dbReference type="AlphaFoldDB" id="A0A194AKT8"/>
<feature type="transmembrane region" description="Helical" evidence="5">
    <location>
        <begin position="122"/>
        <end position="142"/>
    </location>
</feature>
<organism evidence="9 10">
    <name type="scientific">Desulfoplanes formicivorans</name>
    <dbReference type="NCBI Taxonomy" id="1592317"/>
    <lineage>
        <taxon>Bacteria</taxon>
        <taxon>Pseudomonadati</taxon>
        <taxon>Thermodesulfobacteriota</taxon>
        <taxon>Desulfovibrionia</taxon>
        <taxon>Desulfovibrionales</taxon>
        <taxon>Desulfoplanaceae</taxon>
        <taxon>Desulfoplanes</taxon>
    </lineage>
</organism>
<dbReference type="InterPro" id="IPR036097">
    <property type="entry name" value="HisK_dim/P_sf"/>
</dbReference>
<dbReference type="InterPro" id="IPR004358">
    <property type="entry name" value="Sig_transdc_His_kin-like_C"/>
</dbReference>
<feature type="modified residue" description="4-aspartylphosphate" evidence="4">
    <location>
        <position position="766"/>
    </location>
</feature>
<accession>A0A194AKT8</accession>
<dbReference type="InterPro" id="IPR001789">
    <property type="entry name" value="Sig_transdc_resp-reg_receiver"/>
</dbReference>
<dbReference type="EMBL" id="BDFE01000020">
    <property type="protein sequence ID" value="GAU09855.1"/>
    <property type="molecule type" value="Genomic_DNA"/>
</dbReference>
<dbReference type="Pfam" id="PF02518">
    <property type="entry name" value="HATPase_c"/>
    <property type="match status" value="1"/>
</dbReference>
<feature type="domain" description="Histidine kinase" evidence="6">
    <location>
        <begin position="474"/>
        <end position="696"/>
    </location>
</feature>
<evidence type="ECO:0000256" key="3">
    <source>
        <dbReference type="ARBA" id="ARBA00022553"/>
    </source>
</evidence>
<evidence type="ECO:0000256" key="4">
    <source>
        <dbReference type="PROSITE-ProRule" id="PRU00169"/>
    </source>
</evidence>
<evidence type="ECO:0000256" key="1">
    <source>
        <dbReference type="ARBA" id="ARBA00000085"/>
    </source>
</evidence>
<dbReference type="Gene3D" id="3.40.50.2300">
    <property type="match status" value="1"/>
</dbReference>
<dbReference type="GO" id="GO:0000155">
    <property type="term" value="F:phosphorelay sensor kinase activity"/>
    <property type="evidence" value="ECO:0007669"/>
    <property type="project" value="InterPro"/>
</dbReference>